<reference evidence="3 4" key="1">
    <citation type="submission" date="2016-12" db="EMBL/GenBank/DDBJ databases">
        <title>Thioflexothrix psekupsii D3 genome sequencing and assembly.</title>
        <authorList>
            <person name="Fomenkov A."/>
            <person name="Vincze T."/>
            <person name="Grabovich M."/>
            <person name="Anton B.P."/>
            <person name="Dubinina G."/>
            <person name="Orlova M."/>
            <person name="Belousova E."/>
            <person name="Roberts R.J."/>
        </authorList>
    </citation>
    <scope>NUCLEOTIDE SEQUENCE [LARGE SCALE GENOMIC DNA]</scope>
    <source>
        <strain evidence="3">D3</strain>
    </source>
</reference>
<dbReference type="InterPro" id="IPR055199">
    <property type="entry name" value="Hda_lid"/>
</dbReference>
<organism evidence="3 4">
    <name type="scientific">Thioflexithrix psekupsensis</name>
    <dbReference type="NCBI Taxonomy" id="1570016"/>
    <lineage>
        <taxon>Bacteria</taxon>
        <taxon>Pseudomonadati</taxon>
        <taxon>Pseudomonadota</taxon>
        <taxon>Gammaproteobacteria</taxon>
        <taxon>Thiotrichales</taxon>
        <taxon>Thioflexithrix</taxon>
    </lineage>
</organism>
<dbReference type="GO" id="GO:0006270">
    <property type="term" value="P:DNA replication initiation"/>
    <property type="evidence" value="ECO:0007669"/>
    <property type="project" value="TreeGrafter"/>
</dbReference>
<keyword evidence="4" id="KW-1185">Reference proteome</keyword>
<dbReference type="InterPro" id="IPR017788">
    <property type="entry name" value="Hda"/>
</dbReference>
<dbReference type="SUPFAM" id="SSF52540">
    <property type="entry name" value="P-loop containing nucleoside triphosphate hydrolases"/>
    <property type="match status" value="1"/>
</dbReference>
<dbReference type="EMBL" id="MSLT01000012">
    <property type="protein sequence ID" value="OUD14036.1"/>
    <property type="molecule type" value="Genomic_DNA"/>
</dbReference>
<dbReference type="Pfam" id="PF22688">
    <property type="entry name" value="Hda_lid"/>
    <property type="match status" value="1"/>
</dbReference>
<dbReference type="InterPro" id="IPR013317">
    <property type="entry name" value="DnaA_dom"/>
</dbReference>
<dbReference type="PANTHER" id="PTHR30050">
    <property type="entry name" value="CHROMOSOMAL REPLICATION INITIATOR PROTEIN DNAA"/>
    <property type="match status" value="1"/>
</dbReference>
<dbReference type="Proteomes" id="UP000194798">
    <property type="component" value="Unassembled WGS sequence"/>
</dbReference>
<dbReference type="AlphaFoldDB" id="A0A251X7R0"/>
<comment type="caution">
    <text evidence="3">The sequence shown here is derived from an EMBL/GenBank/DDBJ whole genome shotgun (WGS) entry which is preliminary data.</text>
</comment>
<accession>A0A251X7R0</accession>
<protein>
    <submittedName>
        <fullName evidence="3">DnaA regulatory inactivator Hda</fullName>
    </submittedName>
</protein>
<dbReference type="Gene3D" id="1.10.8.60">
    <property type="match status" value="1"/>
</dbReference>
<dbReference type="NCBIfam" id="TIGR03420">
    <property type="entry name" value="DnaA_homol_Hda"/>
    <property type="match status" value="1"/>
</dbReference>
<feature type="domain" description="Chromosomal replication initiator protein DnaA ATPAse" evidence="1">
    <location>
        <begin position="14"/>
        <end position="155"/>
    </location>
</feature>
<evidence type="ECO:0000259" key="1">
    <source>
        <dbReference type="Pfam" id="PF00308"/>
    </source>
</evidence>
<evidence type="ECO:0000259" key="2">
    <source>
        <dbReference type="Pfam" id="PF22688"/>
    </source>
</evidence>
<feature type="domain" description="Hda lid" evidence="2">
    <location>
        <begin position="169"/>
        <end position="229"/>
    </location>
</feature>
<name>A0A251X7R0_9GAMM</name>
<sequence length="233" mass="25694">MMQQLPLGIKLSDSASFSNYIPDANNRHLIEMIKATLQGNGGHYLYFWGATGTGKSHLLQGACHYLTQHGGNPIYLPLKTLSHYSADSLMGLETVDLLCLDDLQAVVGLQEWERAIFHLFNALRDAHIPLLITANAAPKQLDLQWPDLVSRLLWGGVFALNHLEMDLAIQALQHHAQTRGLHLPAKIALFLLEKTQGELAQAIALLAQLDDAALSNKKALTLPFVRQILNGNN</sequence>
<dbReference type="PANTHER" id="PTHR30050:SF5">
    <property type="entry name" value="DNAA REGULATORY INACTIVATOR HDA"/>
    <property type="match status" value="1"/>
</dbReference>
<dbReference type="RefSeq" id="WP_086487824.1">
    <property type="nucleotide sequence ID" value="NZ_MSLT01000012.1"/>
</dbReference>
<dbReference type="Pfam" id="PF00308">
    <property type="entry name" value="Bac_DnaA"/>
    <property type="match status" value="1"/>
</dbReference>
<dbReference type="Gene3D" id="3.40.50.300">
    <property type="entry name" value="P-loop containing nucleotide triphosphate hydrolases"/>
    <property type="match status" value="1"/>
</dbReference>
<evidence type="ECO:0000313" key="4">
    <source>
        <dbReference type="Proteomes" id="UP000194798"/>
    </source>
</evidence>
<dbReference type="OrthoDB" id="9784878at2"/>
<proteinExistence type="predicted"/>
<gene>
    <name evidence="3" type="ORF">TPSD3_06765</name>
</gene>
<evidence type="ECO:0000313" key="3">
    <source>
        <dbReference type="EMBL" id="OUD14036.1"/>
    </source>
</evidence>
<dbReference type="InterPro" id="IPR027417">
    <property type="entry name" value="P-loop_NTPase"/>
</dbReference>
<dbReference type="GO" id="GO:0032297">
    <property type="term" value="P:negative regulation of DNA-templated DNA replication initiation"/>
    <property type="evidence" value="ECO:0007669"/>
    <property type="project" value="InterPro"/>
</dbReference>